<keyword evidence="2" id="KW-0808">Transferase</keyword>
<evidence type="ECO:0000313" key="3">
    <source>
        <dbReference type="Proteomes" id="UP000694240"/>
    </source>
</evidence>
<dbReference type="GO" id="GO:0016301">
    <property type="term" value="F:kinase activity"/>
    <property type="evidence" value="ECO:0007669"/>
    <property type="project" value="UniProtKB-KW"/>
</dbReference>
<gene>
    <name evidence="1" type="ORF">ISN45_Aa07g008610</name>
    <name evidence="2" type="ORF">ISN45_Aa07g008640</name>
</gene>
<evidence type="ECO:0000313" key="2">
    <source>
        <dbReference type="EMBL" id="KAG7540694.1"/>
    </source>
</evidence>
<dbReference type="EMBL" id="JAEFBK010000012">
    <property type="protein sequence ID" value="KAG7540694.1"/>
    <property type="molecule type" value="Genomic_DNA"/>
</dbReference>
<reference evidence="2 3" key="1">
    <citation type="submission" date="2020-12" db="EMBL/GenBank/DDBJ databases">
        <title>Concerted genomic and epigenomic changes stabilize Arabidopsis allopolyploids.</title>
        <authorList>
            <person name="Chen Z."/>
        </authorList>
    </citation>
    <scope>NUCLEOTIDE SEQUENCE [LARGE SCALE GENOMIC DNA]</scope>
    <source>
        <strain evidence="2">Allo738</strain>
        <tissue evidence="2">Leaf</tissue>
    </source>
</reference>
<dbReference type="PANTHER" id="PTHR42905:SF2">
    <property type="entry name" value="PHOSPHOENOLPYRUVATE CARBOXYLASE FAMILY PROTEIN"/>
    <property type="match status" value="1"/>
</dbReference>
<dbReference type="EMBL" id="JAEFBK010000012">
    <property type="protein sequence ID" value="KAG7540691.1"/>
    <property type="molecule type" value="Genomic_DNA"/>
</dbReference>
<dbReference type="AlphaFoldDB" id="A0A8T1Y2A3"/>
<name>A0A8T1Y2A3_9BRAS</name>
<organism evidence="2 3">
    <name type="scientific">Arabidopsis thaliana x Arabidopsis arenosa</name>
    <dbReference type="NCBI Taxonomy" id="1240361"/>
    <lineage>
        <taxon>Eukaryota</taxon>
        <taxon>Viridiplantae</taxon>
        <taxon>Streptophyta</taxon>
        <taxon>Embryophyta</taxon>
        <taxon>Tracheophyta</taxon>
        <taxon>Spermatophyta</taxon>
        <taxon>Magnoliopsida</taxon>
        <taxon>eudicotyledons</taxon>
        <taxon>Gunneridae</taxon>
        <taxon>Pentapetalae</taxon>
        <taxon>rosids</taxon>
        <taxon>malvids</taxon>
        <taxon>Brassicales</taxon>
        <taxon>Brassicaceae</taxon>
        <taxon>Camelineae</taxon>
        <taxon>Arabidopsis</taxon>
    </lineage>
</organism>
<dbReference type="PANTHER" id="PTHR42905">
    <property type="entry name" value="PHOSPHOENOLPYRUVATE CARBOXYLASE"/>
    <property type="match status" value="1"/>
</dbReference>
<dbReference type="Proteomes" id="UP000694240">
    <property type="component" value="Chromosome 12"/>
</dbReference>
<evidence type="ECO:0000313" key="1">
    <source>
        <dbReference type="EMBL" id="KAG7540691.1"/>
    </source>
</evidence>
<comment type="caution">
    <text evidence="2">The sequence shown here is derived from an EMBL/GenBank/DDBJ whole genome shotgun (WGS) entry which is preliminary data.</text>
</comment>
<keyword evidence="3" id="KW-1185">Reference proteome</keyword>
<keyword evidence="2" id="KW-0670">Pyruvate</keyword>
<protein>
    <submittedName>
        <fullName evidence="2">Pyruvate/Phosphoenolpyruvate kinase-like domain superfamily</fullName>
    </submittedName>
</protein>
<proteinExistence type="predicted"/>
<sequence>MNVKRTVKGYIKAGFAGIIINDQIKLIPEKRYLWRNHSLGQELLQMLEQMFSPLILLFLEKRLRSFCNVYPLVPKLANMLESGGKVPILNPLELEEIGYKLVAYPISLIGVSIQAMQDALLAIKGGRIPSPGSMASFEEIEEILGFETYQEEEKCSSVCGNQRVAQDDPEQREDPIVEVITPEVYDEPRNPFSRIWSRSLRIKIMGLRNLMPDSWKVSPTLFQICSFRRREFEAIDG</sequence>
<keyword evidence="2" id="KW-0418">Kinase</keyword>
<accession>A0A8T1Y2A3</accession>